<evidence type="ECO:0000313" key="5">
    <source>
        <dbReference type="Proteomes" id="UP001219355"/>
    </source>
</evidence>
<feature type="region of interest" description="Disordered" evidence="1">
    <location>
        <begin position="164"/>
        <end position="187"/>
    </location>
</feature>
<dbReference type="InterPro" id="IPR015915">
    <property type="entry name" value="Kelch-typ_b-propeller"/>
</dbReference>
<reference evidence="4" key="1">
    <citation type="submission" date="2023-03" db="EMBL/GenBank/DDBJ databases">
        <title>Emydomyces testavorans Genome Sequence.</title>
        <authorList>
            <person name="Hoyer L."/>
        </authorList>
    </citation>
    <scope>NUCLEOTIDE SEQUENCE</scope>
    <source>
        <strain evidence="4">16-2883</strain>
    </source>
</reference>
<evidence type="ECO:0008006" key="6">
    <source>
        <dbReference type="Google" id="ProtNLM"/>
    </source>
</evidence>
<keyword evidence="2" id="KW-0472">Membrane</keyword>
<feature type="chain" id="PRO_5042281647" description="Kelch repeat-containing protein" evidence="3">
    <location>
        <begin position="27"/>
        <end position="665"/>
    </location>
</feature>
<accession>A0AAF0IG78</accession>
<evidence type="ECO:0000313" key="4">
    <source>
        <dbReference type="EMBL" id="WEW55363.1"/>
    </source>
</evidence>
<dbReference type="SUPFAM" id="SSF50965">
    <property type="entry name" value="Galactose oxidase, central domain"/>
    <property type="match status" value="1"/>
</dbReference>
<feature type="signal peptide" evidence="3">
    <location>
        <begin position="1"/>
        <end position="26"/>
    </location>
</feature>
<name>A0AAF0IG78_9EURO</name>
<organism evidence="4 5">
    <name type="scientific">Emydomyces testavorans</name>
    <dbReference type="NCBI Taxonomy" id="2070801"/>
    <lineage>
        <taxon>Eukaryota</taxon>
        <taxon>Fungi</taxon>
        <taxon>Dikarya</taxon>
        <taxon>Ascomycota</taxon>
        <taxon>Pezizomycotina</taxon>
        <taxon>Eurotiomycetes</taxon>
        <taxon>Eurotiomycetidae</taxon>
        <taxon>Onygenales</taxon>
        <taxon>Nannizziopsiaceae</taxon>
        <taxon>Emydomyces</taxon>
    </lineage>
</organism>
<proteinExistence type="predicted"/>
<dbReference type="PANTHER" id="PTHR23244">
    <property type="entry name" value="KELCH REPEAT DOMAIN"/>
    <property type="match status" value="1"/>
</dbReference>
<keyword evidence="2" id="KW-0812">Transmembrane</keyword>
<evidence type="ECO:0000256" key="3">
    <source>
        <dbReference type="SAM" id="SignalP"/>
    </source>
</evidence>
<dbReference type="Proteomes" id="UP001219355">
    <property type="component" value="Chromosome 1"/>
</dbReference>
<sequence>MNLRLRNFLSLPPFFLVFVIVAFSQSHNHDAKPNGIGILGVNGKVIAKRDDSSTDICKRWSQQTAIVNGTLYMYGGRSTSDSSQKDKTWNNAFLSLDLKNDWDISSPKLKGLPRPSGPPPVANGYLWNSYTSLFLYGGEFSDNPPTDPVEFSLWEYDIPSGGWKEHRNPTTSKGKNSDAGGKPVQRSAEGAGIAVPELGRGWYFGGHLDGYTTKGWSQSIARVYLKSMIEYTFPGFSNGEVEMDGSSKVAGADGVWRNITAGGLQDSAGFTERADGVLVYVPGFGKEGIILGLAGGTNATFTSMNVIDVYDIANSTWYKQATSGKTPDIRVNPCAVAASAADGSSTQVYLYGGQNLIPYGKQIQYDDMWILTIPSFTWIKVDTNNQSVPPARAGHSCNIWNSQIVVTGGYVGQDLSCDSPGIYVFDASALKWQTKYVALKGGNDLNQQVSQNNAKGGLSGSYGYQVPKAVQSVIGGDGQGKATVTAPAVHATEGPIATGKPITYTVPNTTPTGGPDSPSQAHDGGNGGPNIAAIVAGVIAGCLAILAAYLGFCTYVYRKQLALYKHHVAAAQRSSDGSRYGDKLAPLWPKENLSANRASVGGSSSGRPMTPTAAAVHTFPAGEHSLSAMPGSASSSTDDLLAGQEPTFLGVMLNPRRSLRVINKD</sequence>
<protein>
    <recommendedName>
        <fullName evidence="6">Kelch repeat-containing protein</fullName>
    </recommendedName>
</protein>
<dbReference type="PANTHER" id="PTHR23244:SF441">
    <property type="entry name" value="KELCH REPEAT PROTEIN"/>
    <property type="match status" value="1"/>
</dbReference>
<dbReference type="Gene3D" id="2.120.10.80">
    <property type="entry name" value="Kelch-type beta propeller"/>
    <property type="match status" value="2"/>
</dbReference>
<keyword evidence="3" id="KW-0732">Signal</keyword>
<feature type="transmembrane region" description="Helical" evidence="2">
    <location>
        <begin position="531"/>
        <end position="557"/>
    </location>
</feature>
<dbReference type="AlphaFoldDB" id="A0AAF0IG78"/>
<evidence type="ECO:0000256" key="1">
    <source>
        <dbReference type="SAM" id="MobiDB-lite"/>
    </source>
</evidence>
<keyword evidence="5" id="KW-1185">Reference proteome</keyword>
<dbReference type="Pfam" id="PF24681">
    <property type="entry name" value="Kelch_KLHDC2_KLHL20_DRC7"/>
    <property type="match status" value="1"/>
</dbReference>
<evidence type="ECO:0000256" key="2">
    <source>
        <dbReference type="SAM" id="Phobius"/>
    </source>
</evidence>
<keyword evidence="2" id="KW-1133">Transmembrane helix</keyword>
<dbReference type="EMBL" id="CP120627">
    <property type="protein sequence ID" value="WEW55363.1"/>
    <property type="molecule type" value="Genomic_DNA"/>
</dbReference>
<gene>
    <name evidence="4" type="ORF">PRK78_000793</name>
</gene>
<dbReference type="InterPro" id="IPR011043">
    <property type="entry name" value="Gal_Oxase/kelch_b-propeller"/>
</dbReference>